<dbReference type="Gene3D" id="2.60.120.380">
    <property type="match status" value="1"/>
</dbReference>
<reference evidence="6 7" key="1">
    <citation type="submission" date="2024-10" db="EMBL/GenBank/DDBJ databases">
        <title>Updated reference genomes for cyclostephanoid diatoms.</title>
        <authorList>
            <person name="Roberts W.R."/>
            <person name="Alverson A.J."/>
        </authorList>
    </citation>
    <scope>NUCLEOTIDE SEQUENCE [LARGE SCALE GENOMIC DNA]</scope>
    <source>
        <strain evidence="6 7">AJA228-03</strain>
    </source>
</reference>
<dbReference type="NCBIfam" id="TIGR03296">
    <property type="entry name" value="M6dom_TIGR03296"/>
    <property type="match status" value="1"/>
</dbReference>
<evidence type="ECO:0000256" key="1">
    <source>
        <dbReference type="SAM" id="MobiDB-lite"/>
    </source>
</evidence>
<feature type="domain" description="Peptidase M6-like" evidence="5">
    <location>
        <begin position="345"/>
        <end position="544"/>
    </location>
</feature>
<feature type="region of interest" description="Disordered" evidence="1">
    <location>
        <begin position="665"/>
        <end position="696"/>
    </location>
</feature>
<keyword evidence="2" id="KW-0472">Membrane</keyword>
<feature type="compositionally biased region" description="Basic residues" evidence="1">
    <location>
        <begin position="859"/>
        <end position="868"/>
    </location>
</feature>
<feature type="region of interest" description="Disordered" evidence="1">
    <location>
        <begin position="97"/>
        <end position="130"/>
    </location>
</feature>
<gene>
    <name evidence="6" type="ORF">ACHAXA_006810</name>
</gene>
<evidence type="ECO:0008006" key="8">
    <source>
        <dbReference type="Google" id="ProtNLM"/>
    </source>
</evidence>
<dbReference type="SUPFAM" id="SSF55486">
    <property type="entry name" value="Metalloproteases ('zincins'), catalytic domain"/>
    <property type="match status" value="1"/>
</dbReference>
<protein>
    <recommendedName>
        <fullName evidence="8">Peptidase M6-like domain-containing protein</fullName>
    </recommendedName>
</protein>
<dbReference type="PANTHER" id="PTHR41775">
    <property type="entry name" value="SECRETED PROTEIN-RELATED"/>
    <property type="match status" value="1"/>
</dbReference>
<feature type="domain" description="Peptidase C-terminal archaeal/bacterial" evidence="4">
    <location>
        <begin position="762"/>
        <end position="818"/>
    </location>
</feature>
<feature type="compositionally biased region" description="Basic residues" evidence="1">
    <location>
        <begin position="676"/>
        <end position="689"/>
    </location>
</feature>
<keyword evidence="2" id="KW-0812">Transmembrane</keyword>
<name>A0ABD3RR06_9STRA</name>
<accession>A0ABD3RR06</accession>
<dbReference type="Pfam" id="PF05547">
    <property type="entry name" value="Peptidase_M6"/>
    <property type="match status" value="1"/>
</dbReference>
<dbReference type="PANTHER" id="PTHR41775:SF1">
    <property type="entry name" value="PEPTIDASE M6-LIKE DOMAIN-CONTAINING PROTEIN"/>
    <property type="match status" value="1"/>
</dbReference>
<comment type="caution">
    <text evidence="6">The sequence shown here is derived from an EMBL/GenBank/DDBJ whole genome shotgun (WGS) entry which is preliminary data.</text>
</comment>
<organism evidence="6 7">
    <name type="scientific">Cyclostephanos tholiformis</name>
    <dbReference type="NCBI Taxonomy" id="382380"/>
    <lineage>
        <taxon>Eukaryota</taxon>
        <taxon>Sar</taxon>
        <taxon>Stramenopiles</taxon>
        <taxon>Ochrophyta</taxon>
        <taxon>Bacillariophyta</taxon>
        <taxon>Coscinodiscophyceae</taxon>
        <taxon>Thalassiosirophycidae</taxon>
        <taxon>Stephanodiscales</taxon>
        <taxon>Stephanodiscaceae</taxon>
        <taxon>Cyclostephanos</taxon>
    </lineage>
</organism>
<evidence type="ECO:0000256" key="3">
    <source>
        <dbReference type="SAM" id="SignalP"/>
    </source>
</evidence>
<evidence type="ECO:0000313" key="6">
    <source>
        <dbReference type="EMBL" id="KAL3815308.1"/>
    </source>
</evidence>
<dbReference type="Pfam" id="PF04151">
    <property type="entry name" value="PPC"/>
    <property type="match status" value="1"/>
</dbReference>
<keyword evidence="2" id="KW-1133">Transmembrane helix</keyword>
<keyword evidence="3" id="KW-0732">Signal</keyword>
<evidence type="ECO:0000259" key="4">
    <source>
        <dbReference type="Pfam" id="PF04151"/>
    </source>
</evidence>
<dbReference type="AlphaFoldDB" id="A0ABD3RR06"/>
<dbReference type="Proteomes" id="UP001530377">
    <property type="component" value="Unassembled WGS sequence"/>
</dbReference>
<dbReference type="EMBL" id="JALLPB020000205">
    <property type="protein sequence ID" value="KAL3815308.1"/>
    <property type="molecule type" value="Genomic_DNA"/>
</dbReference>
<evidence type="ECO:0000256" key="2">
    <source>
        <dbReference type="SAM" id="Phobius"/>
    </source>
</evidence>
<feature type="region of interest" description="Disordered" evidence="1">
    <location>
        <begin position="848"/>
        <end position="878"/>
    </location>
</feature>
<feature type="transmembrane region" description="Helical" evidence="2">
    <location>
        <begin position="143"/>
        <end position="162"/>
    </location>
</feature>
<sequence length="878" mass="94582">MIMNLIVESILLAGTSAKPSTPGTATKDMTIDISHGAVLAYAASAAKVATAHHKSSGVAAAFSSKVASTKTSTTDASPGLTSNRLLSAAVTEASVKSGGKRTASVSPPNFDVHPRRAKSGSDVGNPNSRDSFTTKRMITSCRYAFLVLPLLIVAGVSSASFARAMSPNPNSYIEKNKDGSVTPPLFLRGNGENFGSEGLAEVTVEGYTVSQVFGNYEYMQFDPALGIMVSSGLVAGKDNPKKTKSKTNGKMLSLSEHETLWAKNKKLNKAGTHRSMIGHIEDINEIPNHQSHVARRRVAVLGVKKNLMVAFKFSDHQVRTVPTNNALTVLMNNVGPDSTVCPTGSVRDVYLKSSYGQLDLRSTVAPWVTLPNTEAYYANGNSGLGTRAHLMIRDALNALQATGFNFDEFDTDNDGYIDAIGFLHSGYGAEWGGTDAYGTSYTNRIWSHKWALYSLPGGQWTSTSGKKVYNYHISPSVWGTSGSNIGRIGVIAHETGHFFGLPDLYDGSGGQGIGSWCLMANSWGFDGSQFYPPSMSAWSKLQLGWVIPQEIMTSGSYTARQGCNFQDIFIIKNNFQAGEYLLIENRQRCGFDAIIPGPGLAIFHIDDSASYTSEGYPGLSTWPTNHYRVALLQADGLQRRTRLNVFVPLDQFARDVYLANAASTGSARGGRERGGRNKLGKKKKKKKWRTSPPRPKFHGNAWVVNINELCSNIAVSVNTKVYAAVHAFAAFNGLTFQCTTTSSPKRYTVPITNLALNQGVANHYYMDVTAGQTVSCSTNGPNGDADLYMRFGEPALLDPSFTGNVCAGYTATSNELCSNIAVSVNTKVYAAVHAFAAFNGLTFQCTTTPSTARPTLRPSTRKPTRKPSSRPTTAKPII</sequence>
<feature type="chain" id="PRO_5044855539" description="Peptidase M6-like domain-containing protein" evidence="3">
    <location>
        <begin position="18"/>
        <end position="878"/>
    </location>
</feature>
<dbReference type="InterPro" id="IPR008757">
    <property type="entry name" value="Peptidase_M6-like_domain"/>
</dbReference>
<keyword evidence="7" id="KW-1185">Reference proteome</keyword>
<evidence type="ECO:0000313" key="7">
    <source>
        <dbReference type="Proteomes" id="UP001530377"/>
    </source>
</evidence>
<proteinExistence type="predicted"/>
<evidence type="ECO:0000259" key="5">
    <source>
        <dbReference type="Pfam" id="PF05547"/>
    </source>
</evidence>
<feature type="signal peptide" evidence="3">
    <location>
        <begin position="1"/>
        <end position="17"/>
    </location>
</feature>
<dbReference type="InterPro" id="IPR007280">
    <property type="entry name" value="Peptidase_C_arc/bac"/>
</dbReference>